<feature type="transmembrane region" description="Helical" evidence="7">
    <location>
        <begin position="251"/>
        <end position="275"/>
    </location>
</feature>
<feature type="transmembrane region" description="Helical" evidence="7">
    <location>
        <begin position="46"/>
        <end position="70"/>
    </location>
</feature>
<feature type="transmembrane region" description="Helical" evidence="7">
    <location>
        <begin position="287"/>
        <end position="309"/>
    </location>
</feature>
<dbReference type="SMART" id="SM00563">
    <property type="entry name" value="PlsC"/>
    <property type="match status" value="1"/>
</dbReference>
<comment type="subcellular location">
    <subcellularLocation>
        <location evidence="1">Cell membrane</location>
        <topology evidence="1">Multi-pass membrane protein</topology>
    </subcellularLocation>
</comment>
<dbReference type="AlphaFoldDB" id="A0A2S7VQT3"/>
<dbReference type="GO" id="GO:0016746">
    <property type="term" value="F:acyltransferase activity"/>
    <property type="evidence" value="ECO:0007669"/>
    <property type="project" value="InterPro"/>
</dbReference>
<dbReference type="InterPro" id="IPR036259">
    <property type="entry name" value="MFS_trans_sf"/>
</dbReference>
<dbReference type="PANTHER" id="PTHR43266">
    <property type="entry name" value="MACROLIDE-EFFLUX PROTEIN"/>
    <property type="match status" value="1"/>
</dbReference>
<feature type="transmembrane region" description="Helical" evidence="7">
    <location>
        <begin position="141"/>
        <end position="163"/>
    </location>
</feature>
<feature type="transmembrane region" description="Helical" evidence="7">
    <location>
        <begin position="329"/>
        <end position="353"/>
    </location>
</feature>
<accession>A0A2S7VQT3</accession>
<dbReference type="GO" id="GO:0022857">
    <property type="term" value="F:transmembrane transporter activity"/>
    <property type="evidence" value="ECO:0007669"/>
    <property type="project" value="InterPro"/>
</dbReference>
<evidence type="ECO:0000256" key="2">
    <source>
        <dbReference type="ARBA" id="ARBA00022448"/>
    </source>
</evidence>
<keyword evidence="3" id="KW-1003">Cell membrane</keyword>
<dbReference type="InterPro" id="IPR011701">
    <property type="entry name" value="MFS"/>
</dbReference>
<evidence type="ECO:0000256" key="5">
    <source>
        <dbReference type="ARBA" id="ARBA00022989"/>
    </source>
</evidence>
<keyword evidence="5 7" id="KW-1133">Transmembrane helix</keyword>
<feature type="domain" description="Phospholipid/glycerol acyltransferase" evidence="8">
    <location>
        <begin position="450"/>
        <end position="566"/>
    </location>
</feature>
<name>A0A2S7VQT3_9VIBR</name>
<feature type="transmembrane region" description="Helical" evidence="7">
    <location>
        <begin position="374"/>
        <end position="391"/>
    </location>
</feature>
<comment type="caution">
    <text evidence="9">The sequence shown here is derived from an EMBL/GenBank/DDBJ whole genome shotgun (WGS) entry which is preliminary data.</text>
</comment>
<evidence type="ECO:0000256" key="7">
    <source>
        <dbReference type="SAM" id="Phobius"/>
    </source>
</evidence>
<dbReference type="SUPFAM" id="SSF69593">
    <property type="entry name" value="Glycerol-3-phosphate (1)-acyltransferase"/>
    <property type="match status" value="1"/>
</dbReference>
<evidence type="ECO:0000256" key="3">
    <source>
        <dbReference type="ARBA" id="ARBA00022475"/>
    </source>
</evidence>
<evidence type="ECO:0000256" key="6">
    <source>
        <dbReference type="ARBA" id="ARBA00023136"/>
    </source>
</evidence>
<dbReference type="Pfam" id="PF07690">
    <property type="entry name" value="MFS_1"/>
    <property type="match status" value="1"/>
</dbReference>
<dbReference type="CDD" id="cd07989">
    <property type="entry name" value="LPLAT_AGPAT-like"/>
    <property type="match status" value="1"/>
</dbReference>
<dbReference type="Gene3D" id="1.20.1250.20">
    <property type="entry name" value="MFS general substrate transporter like domains"/>
    <property type="match status" value="1"/>
</dbReference>
<dbReference type="PANTHER" id="PTHR43266:SF2">
    <property type="entry name" value="MAJOR FACILITATOR SUPERFAMILY (MFS) PROFILE DOMAIN-CONTAINING PROTEIN"/>
    <property type="match status" value="1"/>
</dbReference>
<sequence>MFFTKRFFPYFVTQCLGALNDNIYKNILLLMVTYSQIDSLPMSVDLFVNLAAGLFILPFFLFSAHAGAIADNMDKAKLIRRLKLIELVIMSCAAAAIMTQSAILMLVLLFMTGTQSAYFGPVKYALLPQALKSDDLVKGNAWVEIGTFLSILIGTLSAGLLLAVPNGMIIASCIVITLSLLGFLSSANIPSLPSKKSDKVKFEPITGLKKTLKLAQKQRGIWMSILAISWFWFMGATYLTQFPNFAREHLFADSTVVSLLLALFSVGIATGSWLCEKLSFNQVELGILPFGILGLTIFSTDLLWAVPAIESFPSQYYDVQSFVAQSSHIRVMIDLFLVGVSGGVFIVPLYAFIQSRSEEGECAQSIAANNIMNALFMVASAAVSILVLSVFEFSIVELFAILAVGNFIVAIYVYRQVPEFTQRFISYLLSHCLYRVSVSGRQHIPEQGAALIVANHVSYVDALILMGTSTRPVRFVMDKSISELPVLKHVFRHAGVIPICSPRKCAETYKRAFEQIEQAFSNDEVVCLFPEGRLTSNGELGEFRPGVEKILKRKPVPVIPMALKGLWGSFFSHKNGHALTKRPTRFWSRIEVNIGELLQPTTLDRHLLQKEVHDLLIR</sequence>
<dbReference type="Proteomes" id="UP000238707">
    <property type="component" value="Unassembled WGS sequence"/>
</dbReference>
<reference evidence="9 10" key="1">
    <citation type="submission" date="2016-12" db="EMBL/GenBank/DDBJ databases">
        <title>Diversity of luminous bacteria.</title>
        <authorList>
            <person name="Yoshizawa S."/>
            <person name="Kogure K."/>
        </authorList>
    </citation>
    <scope>NUCLEOTIDE SEQUENCE [LARGE SCALE GENOMIC DNA]</scope>
    <source>
        <strain evidence="9 10">LC2-408</strain>
    </source>
</reference>
<dbReference type="InterPro" id="IPR002123">
    <property type="entry name" value="Plipid/glycerol_acylTrfase"/>
</dbReference>
<gene>
    <name evidence="9" type="ORF">BTO10_06905</name>
</gene>
<dbReference type="CDD" id="cd06173">
    <property type="entry name" value="MFS_MefA_like"/>
    <property type="match status" value="1"/>
</dbReference>
<keyword evidence="6 7" id="KW-0472">Membrane</keyword>
<evidence type="ECO:0000313" key="9">
    <source>
        <dbReference type="EMBL" id="PQJ64504.1"/>
    </source>
</evidence>
<keyword evidence="10" id="KW-1185">Reference proteome</keyword>
<dbReference type="SUPFAM" id="SSF103473">
    <property type="entry name" value="MFS general substrate transporter"/>
    <property type="match status" value="1"/>
</dbReference>
<dbReference type="GO" id="GO:0005886">
    <property type="term" value="C:plasma membrane"/>
    <property type="evidence" value="ECO:0007669"/>
    <property type="project" value="UniProtKB-SubCell"/>
</dbReference>
<dbReference type="Pfam" id="PF01553">
    <property type="entry name" value="Acyltransferase"/>
    <property type="match status" value="1"/>
</dbReference>
<evidence type="ECO:0000256" key="4">
    <source>
        <dbReference type="ARBA" id="ARBA00022692"/>
    </source>
</evidence>
<dbReference type="EMBL" id="MSCI01000001">
    <property type="protein sequence ID" value="PQJ64504.1"/>
    <property type="molecule type" value="Genomic_DNA"/>
</dbReference>
<keyword evidence="4 7" id="KW-0812">Transmembrane</keyword>
<keyword evidence="2" id="KW-0813">Transport</keyword>
<evidence type="ECO:0000256" key="1">
    <source>
        <dbReference type="ARBA" id="ARBA00004651"/>
    </source>
</evidence>
<feature type="transmembrane region" description="Helical" evidence="7">
    <location>
        <begin position="397"/>
        <end position="414"/>
    </location>
</feature>
<feature type="transmembrane region" description="Helical" evidence="7">
    <location>
        <begin position="169"/>
        <end position="189"/>
    </location>
</feature>
<feature type="transmembrane region" description="Helical" evidence="7">
    <location>
        <begin position="220"/>
        <end position="239"/>
    </location>
</feature>
<evidence type="ECO:0000313" key="10">
    <source>
        <dbReference type="Proteomes" id="UP000238707"/>
    </source>
</evidence>
<dbReference type="RefSeq" id="WP_105024055.1">
    <property type="nucleotide sequence ID" value="NZ_MSCI01000001.1"/>
</dbReference>
<protein>
    <submittedName>
        <fullName evidence="9">MFS transporter</fullName>
    </submittedName>
</protein>
<evidence type="ECO:0000259" key="8">
    <source>
        <dbReference type="SMART" id="SM00563"/>
    </source>
</evidence>
<proteinExistence type="predicted"/>
<organism evidence="9 10">
    <name type="scientific">Vibrio chagasii</name>
    <dbReference type="NCBI Taxonomy" id="170679"/>
    <lineage>
        <taxon>Bacteria</taxon>
        <taxon>Pseudomonadati</taxon>
        <taxon>Pseudomonadota</taxon>
        <taxon>Gammaproteobacteria</taxon>
        <taxon>Vibrionales</taxon>
        <taxon>Vibrionaceae</taxon>
        <taxon>Vibrio</taxon>
    </lineage>
</organism>